<accession>A0A4D6LH10</accession>
<keyword evidence="3" id="KW-1185">Reference proteome</keyword>
<protein>
    <recommendedName>
        <fullName evidence="4">Kinetochore protein Nuf2</fullName>
    </recommendedName>
</protein>
<dbReference type="Proteomes" id="UP000501690">
    <property type="component" value="Linkage Group LG3"/>
</dbReference>
<feature type="coiled-coil region" evidence="1">
    <location>
        <begin position="119"/>
        <end position="226"/>
    </location>
</feature>
<organism evidence="2 3">
    <name type="scientific">Vigna unguiculata</name>
    <name type="common">Cowpea</name>
    <dbReference type="NCBI Taxonomy" id="3917"/>
    <lineage>
        <taxon>Eukaryota</taxon>
        <taxon>Viridiplantae</taxon>
        <taxon>Streptophyta</taxon>
        <taxon>Embryophyta</taxon>
        <taxon>Tracheophyta</taxon>
        <taxon>Spermatophyta</taxon>
        <taxon>Magnoliopsida</taxon>
        <taxon>eudicotyledons</taxon>
        <taxon>Gunneridae</taxon>
        <taxon>Pentapetalae</taxon>
        <taxon>rosids</taxon>
        <taxon>fabids</taxon>
        <taxon>Fabales</taxon>
        <taxon>Fabaceae</taxon>
        <taxon>Papilionoideae</taxon>
        <taxon>50 kb inversion clade</taxon>
        <taxon>NPAAA clade</taxon>
        <taxon>indigoferoid/millettioid clade</taxon>
        <taxon>Phaseoleae</taxon>
        <taxon>Vigna</taxon>
    </lineage>
</organism>
<sequence>MAVYDIMARMTVSNAEFLARAKTRRREDDAIEEVAPLQSVPTAPSTAPTPVTIASGSLATALLGSEVRLDEEVSFHLGPRVKEMLKDVSEEEALRTARELTLRLAAIYTKFPRPDRSRMESLEKELAAAKMELHEVKASASDLKTQFDRLNDIKAEHAKCVSLLKAADDRAKEEQTKAKEAAEELRKLQRRFDDLTLEHMVTVGSATDWQRKAKEYQAELQVADEQVFAQYEAGFPSAVDQAVFYYRCSPDRFDVHLGVVDGKLEKVFERLDEVNDPPADN</sequence>
<dbReference type="EMBL" id="CP039347">
    <property type="protein sequence ID" value="QCD87939.1"/>
    <property type="molecule type" value="Genomic_DNA"/>
</dbReference>
<evidence type="ECO:0000256" key="1">
    <source>
        <dbReference type="SAM" id="Coils"/>
    </source>
</evidence>
<name>A0A4D6LH10_VIGUN</name>
<reference evidence="2 3" key="1">
    <citation type="submission" date="2019-04" db="EMBL/GenBank/DDBJ databases">
        <title>An improved genome assembly and genetic linkage map for asparagus bean, Vigna unguiculata ssp. sesquipedialis.</title>
        <authorList>
            <person name="Xia Q."/>
            <person name="Zhang R."/>
            <person name="Dong Y."/>
        </authorList>
    </citation>
    <scope>NUCLEOTIDE SEQUENCE [LARGE SCALE GENOMIC DNA]</scope>
    <source>
        <tissue evidence="2">Leaf</tissue>
    </source>
</reference>
<keyword evidence="1" id="KW-0175">Coiled coil</keyword>
<evidence type="ECO:0008006" key="4">
    <source>
        <dbReference type="Google" id="ProtNLM"/>
    </source>
</evidence>
<evidence type="ECO:0000313" key="3">
    <source>
        <dbReference type="Proteomes" id="UP000501690"/>
    </source>
</evidence>
<proteinExistence type="predicted"/>
<dbReference type="AlphaFoldDB" id="A0A4D6LH10"/>
<evidence type="ECO:0000313" key="2">
    <source>
        <dbReference type="EMBL" id="QCD87939.1"/>
    </source>
</evidence>
<gene>
    <name evidence="2" type="ORF">DEO72_LG3g2479</name>
</gene>